<dbReference type="Pfam" id="PF13271">
    <property type="entry name" value="DUF4062"/>
    <property type="match status" value="1"/>
</dbReference>
<protein>
    <submittedName>
        <fullName evidence="2">DUF4062 domain-containing protein</fullName>
    </submittedName>
</protein>
<feature type="domain" description="DUF4062" evidence="1">
    <location>
        <begin position="6"/>
        <end position="87"/>
    </location>
</feature>
<keyword evidence="3" id="KW-1185">Reference proteome</keyword>
<dbReference type="Proteomes" id="UP000309061">
    <property type="component" value="Chromosome"/>
</dbReference>
<evidence type="ECO:0000313" key="3">
    <source>
        <dbReference type="Proteomes" id="UP000309061"/>
    </source>
</evidence>
<sequence>MNKRYQIFVSSTYVDLKEERERVIYELTKTGLIAVGMEQFRATDEEQMEYIRPQIDDTDYYILIIKGRYGSLAPDGLSYTHKEYLYARKKGIPVHAFLYKDINNLKFGEMDNSVDLIDKLNKFRDELSSQRIVDFWETTDDLVWKVKDSINSSIRRRPGIGWIRGDQAMDLNVYKELEAARKTIDQLRNQVTQSENAAVSFPKDTSSGADLYNIRCVSFLNGREYENFSFSMSWDEIFMFFIEHIYIEKPEDNIMGLLSQHIINKKYGNSQDISTNQASLRLEEFTQIRTQLEFLGLIEAITKDTGIGKRLHWRLTDKGRKYIGQLTAIRRNSAESPTPPAPRP</sequence>
<evidence type="ECO:0000259" key="1">
    <source>
        <dbReference type="Pfam" id="PF13271"/>
    </source>
</evidence>
<dbReference type="AlphaFoldDB" id="A0A6B8KBK8"/>
<gene>
    <name evidence="2" type="ORF">H2LOC_007455</name>
</gene>
<accession>A0A6B8KBK8</accession>
<dbReference type="RefSeq" id="WP_136495824.1">
    <property type="nucleotide sequence ID" value="NZ_CP046052.1"/>
</dbReference>
<name>A0A6B8KBK8_9HYPH</name>
<dbReference type="InterPro" id="IPR025139">
    <property type="entry name" value="DUF4062"/>
</dbReference>
<dbReference type="EMBL" id="CP046052">
    <property type="protein sequence ID" value="QGM45546.1"/>
    <property type="molecule type" value="Genomic_DNA"/>
</dbReference>
<organism evidence="2 3">
    <name type="scientific">Methylocystis heyeri</name>
    <dbReference type="NCBI Taxonomy" id="391905"/>
    <lineage>
        <taxon>Bacteria</taxon>
        <taxon>Pseudomonadati</taxon>
        <taxon>Pseudomonadota</taxon>
        <taxon>Alphaproteobacteria</taxon>
        <taxon>Hyphomicrobiales</taxon>
        <taxon>Methylocystaceae</taxon>
        <taxon>Methylocystis</taxon>
    </lineage>
</organism>
<reference evidence="2 3" key="1">
    <citation type="submission" date="2019-11" db="EMBL/GenBank/DDBJ databases">
        <title>The genome sequence of Methylocystis heyeri.</title>
        <authorList>
            <person name="Oshkin I.Y."/>
            <person name="Miroshnikov K."/>
            <person name="Dedysh S.N."/>
        </authorList>
    </citation>
    <scope>NUCLEOTIDE SEQUENCE [LARGE SCALE GENOMIC DNA]</scope>
    <source>
        <strain evidence="2 3">H2</strain>
    </source>
</reference>
<dbReference type="KEGG" id="mhey:H2LOC_007455"/>
<evidence type="ECO:0000313" key="2">
    <source>
        <dbReference type="EMBL" id="QGM45546.1"/>
    </source>
</evidence>
<proteinExistence type="predicted"/>
<dbReference type="OrthoDB" id="72299at2"/>